<reference evidence="1 2" key="1">
    <citation type="submission" date="2019-12" db="EMBL/GenBank/DDBJ databases">
        <title>Novel species isolated from a subtropical stream in China.</title>
        <authorList>
            <person name="Lu H."/>
        </authorList>
    </citation>
    <scope>NUCLEOTIDE SEQUENCE [LARGE SCALE GENOMIC DNA]</scope>
    <source>
        <strain evidence="1 2">DS3</strain>
    </source>
</reference>
<dbReference type="AlphaFoldDB" id="A0A6N9HG21"/>
<accession>A0A6N9HG21</accession>
<sequence>MADLMTPLARIVAEHRANIVEKLGGEAALAMALRNERAVEAVAEVCYALLPGVLRLAVKEPQFRAFVLANRDRVSALLLPA</sequence>
<evidence type="ECO:0000313" key="2">
    <source>
        <dbReference type="Proteomes" id="UP000448575"/>
    </source>
</evidence>
<gene>
    <name evidence="1" type="ORF">GTP41_10330</name>
</gene>
<name>A0A6N9HG21_9BURK</name>
<evidence type="ECO:0000313" key="1">
    <source>
        <dbReference type="EMBL" id="MYN02494.1"/>
    </source>
</evidence>
<proteinExistence type="predicted"/>
<dbReference type="RefSeq" id="WP_161025493.1">
    <property type="nucleotide sequence ID" value="NZ_WWCJ01000006.1"/>
</dbReference>
<comment type="caution">
    <text evidence="1">The sequence shown here is derived from an EMBL/GenBank/DDBJ whole genome shotgun (WGS) entry which is preliminary data.</text>
</comment>
<keyword evidence="2" id="KW-1185">Reference proteome</keyword>
<dbReference type="EMBL" id="WWCJ01000006">
    <property type="protein sequence ID" value="MYN02494.1"/>
    <property type="molecule type" value="Genomic_DNA"/>
</dbReference>
<organism evidence="1 2">
    <name type="scientific">Pseudoduganella guangdongensis</name>
    <dbReference type="NCBI Taxonomy" id="2692179"/>
    <lineage>
        <taxon>Bacteria</taxon>
        <taxon>Pseudomonadati</taxon>
        <taxon>Pseudomonadota</taxon>
        <taxon>Betaproteobacteria</taxon>
        <taxon>Burkholderiales</taxon>
        <taxon>Oxalobacteraceae</taxon>
        <taxon>Telluria group</taxon>
        <taxon>Pseudoduganella</taxon>
    </lineage>
</organism>
<dbReference type="Proteomes" id="UP000448575">
    <property type="component" value="Unassembled WGS sequence"/>
</dbReference>
<protein>
    <submittedName>
        <fullName evidence="1">Uncharacterized protein</fullName>
    </submittedName>
</protein>